<protein>
    <submittedName>
        <fullName evidence="3">Carboxylesterase NlhH</fullName>
        <ecNumber evidence="3">3.1.1.1</ecNumber>
    </submittedName>
</protein>
<sequence length="323" mass="33739">MTVETHSASLHLVDPELRAALDAFPTFDLNEDLLPVMRAQGFGVDVPPPQGPAAGVAVERITVPGRDGGPDVSCLLYTPPGRTGQSGAYLHIHGGGYVLGDAAMSELSNRSLAAAIGCILLSVDYRLAPETRWPGAVEDCYAALGWLHANANRLGVDHQRIAIGGESAGGGHAASLALVARDRGEYRIRHQHLIYPMIDDRTGSTVPALPYAGDFVWTAASNAFGWSALLGHPAGTGEPPRNAVPARVEDLSGLPPTFLGTAALDLFVGENLDYGRRLIAAGVPTELVVAPGAYHGFNGFAPDAAVSRGFNSASLEALRRAIG</sequence>
<dbReference type="EC" id="3.1.1.1" evidence="3"/>
<evidence type="ECO:0000259" key="2">
    <source>
        <dbReference type="Pfam" id="PF07859"/>
    </source>
</evidence>
<evidence type="ECO:0000313" key="4">
    <source>
        <dbReference type="Proteomes" id="UP000179467"/>
    </source>
</evidence>
<name>A0A1S1HFK2_9SPHN</name>
<dbReference type="InterPro" id="IPR029058">
    <property type="entry name" value="AB_hydrolase_fold"/>
</dbReference>
<dbReference type="AlphaFoldDB" id="A0A1S1HFK2"/>
<dbReference type="SUPFAM" id="SSF53474">
    <property type="entry name" value="alpha/beta-Hydrolases"/>
    <property type="match status" value="1"/>
</dbReference>
<gene>
    <name evidence="3" type="primary">nlhH_3</name>
    <name evidence="3" type="ORF">BHE75_02272</name>
</gene>
<dbReference type="OrthoDB" id="9806180at2"/>
<organism evidence="3 4">
    <name type="scientific">Edaphosphingomonas haloaromaticamans</name>
    <dbReference type="NCBI Taxonomy" id="653954"/>
    <lineage>
        <taxon>Bacteria</taxon>
        <taxon>Pseudomonadati</taxon>
        <taxon>Pseudomonadota</taxon>
        <taxon>Alphaproteobacteria</taxon>
        <taxon>Sphingomonadales</taxon>
        <taxon>Rhizorhabdaceae</taxon>
        <taxon>Edaphosphingomonas</taxon>
    </lineage>
</organism>
<keyword evidence="1 3" id="KW-0378">Hydrolase</keyword>
<feature type="domain" description="Alpha/beta hydrolase fold-3" evidence="2">
    <location>
        <begin position="90"/>
        <end position="297"/>
    </location>
</feature>
<dbReference type="PANTHER" id="PTHR48081">
    <property type="entry name" value="AB HYDROLASE SUPERFAMILY PROTEIN C4A8.06C"/>
    <property type="match status" value="1"/>
</dbReference>
<keyword evidence="4" id="KW-1185">Reference proteome</keyword>
<evidence type="ECO:0000313" key="3">
    <source>
        <dbReference type="EMBL" id="OHT20276.1"/>
    </source>
</evidence>
<dbReference type="PANTHER" id="PTHR48081:SF8">
    <property type="entry name" value="ALPHA_BETA HYDROLASE FOLD-3 DOMAIN-CONTAINING PROTEIN-RELATED"/>
    <property type="match status" value="1"/>
</dbReference>
<dbReference type="Proteomes" id="UP000179467">
    <property type="component" value="Unassembled WGS sequence"/>
</dbReference>
<dbReference type="EMBL" id="MIPT01000001">
    <property type="protein sequence ID" value="OHT20276.1"/>
    <property type="molecule type" value="Genomic_DNA"/>
</dbReference>
<dbReference type="InterPro" id="IPR013094">
    <property type="entry name" value="AB_hydrolase_3"/>
</dbReference>
<comment type="caution">
    <text evidence="3">The sequence shown here is derived from an EMBL/GenBank/DDBJ whole genome shotgun (WGS) entry which is preliminary data.</text>
</comment>
<dbReference type="RefSeq" id="WP_070933906.1">
    <property type="nucleotide sequence ID" value="NZ_MIPT01000001.1"/>
</dbReference>
<dbReference type="Pfam" id="PF07859">
    <property type="entry name" value="Abhydrolase_3"/>
    <property type="match status" value="1"/>
</dbReference>
<dbReference type="Gene3D" id="3.40.50.1820">
    <property type="entry name" value="alpha/beta hydrolase"/>
    <property type="match status" value="1"/>
</dbReference>
<dbReference type="InterPro" id="IPR050300">
    <property type="entry name" value="GDXG_lipolytic_enzyme"/>
</dbReference>
<accession>A0A1S1HFK2</accession>
<proteinExistence type="predicted"/>
<reference evidence="3 4" key="1">
    <citation type="submission" date="2016-09" db="EMBL/GenBank/DDBJ databases">
        <title>Metabolic pathway, cell adaptation mechanisms and a novel monoxygenase revealed through proteogenomic-transcription analysis of a Sphingomonas haloaromaticamans strain degrading the fungicide ortho-phenylphenol.</title>
        <authorList>
            <person name="Perruchon C."/>
            <person name="Papadopoulou E.S."/>
            <person name="Rousidou C."/>
            <person name="Vasileiadis S."/>
            <person name="Tanou G."/>
            <person name="Amoutzias G."/>
            <person name="Molassiotis A."/>
            <person name="Karpouzas D.G."/>
        </authorList>
    </citation>
    <scope>NUCLEOTIDE SEQUENCE [LARGE SCALE GENOMIC DNA]</scope>
    <source>
        <strain evidence="3 4">P3</strain>
    </source>
</reference>
<dbReference type="GO" id="GO:0106435">
    <property type="term" value="F:carboxylesterase activity"/>
    <property type="evidence" value="ECO:0007669"/>
    <property type="project" value="UniProtKB-EC"/>
</dbReference>
<evidence type="ECO:0000256" key="1">
    <source>
        <dbReference type="ARBA" id="ARBA00022801"/>
    </source>
</evidence>